<protein>
    <recommendedName>
        <fullName evidence="5">Protein kinase domain-containing protein</fullName>
    </recommendedName>
</protein>
<sequence length="694" mass="78829">MTHVLRHAVPQCLQKVRQIKNLLHQPEGRQILSNGDKRRAEVDLAECETTLQILDGEISNDNEDQESSQGSLANHLNIILNDLKSVDNIIRVCVDSSLPLPHNVPGVRDSLEEELRNLIEDIGTVQRLRPSRIPNGPSPNLRGLLSRHGKLEEHFTESLKALILPLIGGQPLLHKNIGAIKPLWSELPPIHNPVGEEIGSSKWINDNPQNDGYVIKADTIQMARTVLRILCNAWLSIPDQSSNPQVRATLMRLRRMPKIVLTLKSMRGSRWIDYFLHSEIDDDSFPLSEAMLKSTVFPETCAADAERFYAEQRRIQPRTWGDQRFFQLSPKEPLPYHRDHHRGKGGFSDVYIVRNAFDDKQYVLKVTKDSGGPRAHDHLRNDAEHLQEICNDCRQEHIPHIVRLVNTFSRGHQFGLVITPAADCNLEQLLFNSAQDPEALRFLKPSLLKAIGCLCRTLVYIHEVKSKRHRDIKPQNILFQRISSDGNSNFLWSDFGLAKQLATDANAHSATYSDFQGTIQYAAPEQLDNDVAHGRSADVFSFGCIMFEIVGSMLYQEYSRDANGFPRRLQNYKDKINMLHQGIDALITEERRKSHPHLAAIHDIFQGAGNQHRRHHSSSDAEPPSGPSLTPLLKLIKKMTCAEPTKRPKAMDVVRTLFDMRTEGLELFCPECFDAVQCNKAGPFSGRRKRWYEL</sequence>
<proteinExistence type="predicted"/>
<dbReference type="HOGENOM" id="CLU_396900_0_0_1"/>
<dbReference type="Gene3D" id="1.10.510.10">
    <property type="entry name" value="Transferase(Phosphotransferase) domain 1"/>
    <property type="match status" value="1"/>
</dbReference>
<gene>
    <name evidence="6" type="ORF">HMPREF1541_08770</name>
</gene>
<dbReference type="PROSITE" id="PS50011">
    <property type="entry name" value="PROTEIN_KINASE_DOM"/>
    <property type="match status" value="1"/>
</dbReference>
<evidence type="ECO:0000256" key="4">
    <source>
        <dbReference type="ARBA" id="ARBA00022840"/>
    </source>
</evidence>
<dbReference type="GeneID" id="19976109"/>
<reference evidence="6 7" key="1">
    <citation type="submission" date="2013-03" db="EMBL/GenBank/DDBJ databases">
        <title>The Genome Sequence of Phialophora europaea CBS 101466.</title>
        <authorList>
            <consortium name="The Broad Institute Genomics Platform"/>
            <person name="Cuomo C."/>
            <person name="de Hoog S."/>
            <person name="Gorbushina A."/>
            <person name="Walker B."/>
            <person name="Young S.K."/>
            <person name="Zeng Q."/>
            <person name="Gargeya S."/>
            <person name="Fitzgerald M."/>
            <person name="Haas B."/>
            <person name="Abouelleil A."/>
            <person name="Allen A.W."/>
            <person name="Alvarado L."/>
            <person name="Arachchi H.M."/>
            <person name="Berlin A.M."/>
            <person name="Chapman S.B."/>
            <person name="Gainer-Dewar J."/>
            <person name="Goldberg J."/>
            <person name="Griggs A."/>
            <person name="Gujja S."/>
            <person name="Hansen M."/>
            <person name="Howarth C."/>
            <person name="Imamovic A."/>
            <person name="Ireland A."/>
            <person name="Larimer J."/>
            <person name="McCowan C."/>
            <person name="Murphy C."/>
            <person name="Pearson M."/>
            <person name="Poon T.W."/>
            <person name="Priest M."/>
            <person name="Roberts A."/>
            <person name="Saif S."/>
            <person name="Shea T."/>
            <person name="Sisk P."/>
            <person name="Sykes S."/>
            <person name="Wortman J."/>
            <person name="Nusbaum C."/>
            <person name="Birren B."/>
        </authorList>
    </citation>
    <scope>NUCLEOTIDE SEQUENCE [LARGE SCALE GENOMIC DNA]</scope>
    <source>
        <strain evidence="6 7">CBS 101466</strain>
    </source>
</reference>
<dbReference type="PANTHER" id="PTHR11042">
    <property type="entry name" value="EUKARYOTIC TRANSLATION INITIATION FACTOR 2-ALPHA KINASE EIF2-ALPHA KINASE -RELATED"/>
    <property type="match status" value="1"/>
</dbReference>
<dbReference type="VEuPathDB" id="FungiDB:HMPREF1541_08770"/>
<dbReference type="OrthoDB" id="4134378at2759"/>
<dbReference type="GO" id="GO:0005524">
    <property type="term" value="F:ATP binding"/>
    <property type="evidence" value="ECO:0007669"/>
    <property type="project" value="UniProtKB-KW"/>
</dbReference>
<accession>W2RJ29</accession>
<keyword evidence="3" id="KW-0418">Kinase</keyword>
<dbReference type="Gene3D" id="3.30.200.20">
    <property type="entry name" value="Phosphorylase Kinase, domain 1"/>
    <property type="match status" value="1"/>
</dbReference>
<keyword evidence="1" id="KW-0808">Transferase</keyword>
<dbReference type="EMBL" id="KB822725">
    <property type="protein sequence ID" value="ETN36492.1"/>
    <property type="molecule type" value="Genomic_DNA"/>
</dbReference>
<dbReference type="GO" id="GO:0005737">
    <property type="term" value="C:cytoplasm"/>
    <property type="evidence" value="ECO:0007669"/>
    <property type="project" value="TreeGrafter"/>
</dbReference>
<dbReference type="InterPro" id="IPR000719">
    <property type="entry name" value="Prot_kinase_dom"/>
</dbReference>
<evidence type="ECO:0000313" key="6">
    <source>
        <dbReference type="EMBL" id="ETN36492.1"/>
    </source>
</evidence>
<keyword evidence="2" id="KW-0547">Nucleotide-binding</keyword>
<dbReference type="SUPFAM" id="SSF56112">
    <property type="entry name" value="Protein kinase-like (PK-like)"/>
    <property type="match status" value="1"/>
</dbReference>
<dbReference type="Proteomes" id="UP000030752">
    <property type="component" value="Unassembled WGS sequence"/>
</dbReference>
<evidence type="ECO:0000256" key="2">
    <source>
        <dbReference type="ARBA" id="ARBA00022741"/>
    </source>
</evidence>
<dbReference type="eggNOG" id="KOG1187">
    <property type="taxonomic scope" value="Eukaryota"/>
</dbReference>
<dbReference type="CDD" id="cd00180">
    <property type="entry name" value="PKc"/>
    <property type="match status" value="1"/>
</dbReference>
<evidence type="ECO:0000256" key="3">
    <source>
        <dbReference type="ARBA" id="ARBA00022777"/>
    </source>
</evidence>
<dbReference type="RefSeq" id="XP_008721310.1">
    <property type="nucleotide sequence ID" value="XM_008723088.1"/>
</dbReference>
<name>W2RJ29_CYPE1</name>
<keyword evidence="7" id="KW-1185">Reference proteome</keyword>
<evidence type="ECO:0000259" key="5">
    <source>
        <dbReference type="PROSITE" id="PS50011"/>
    </source>
</evidence>
<dbReference type="SMART" id="SM00220">
    <property type="entry name" value="S_TKc"/>
    <property type="match status" value="1"/>
</dbReference>
<evidence type="ECO:0000313" key="7">
    <source>
        <dbReference type="Proteomes" id="UP000030752"/>
    </source>
</evidence>
<feature type="domain" description="Protein kinase" evidence="5">
    <location>
        <begin position="336"/>
        <end position="668"/>
    </location>
</feature>
<dbReference type="InterPro" id="IPR011009">
    <property type="entry name" value="Kinase-like_dom_sf"/>
</dbReference>
<dbReference type="Pfam" id="PF00069">
    <property type="entry name" value="Pkinase"/>
    <property type="match status" value="1"/>
</dbReference>
<dbReference type="AlphaFoldDB" id="W2RJ29"/>
<dbReference type="InParanoid" id="W2RJ29"/>
<dbReference type="GO" id="GO:0004672">
    <property type="term" value="F:protein kinase activity"/>
    <property type="evidence" value="ECO:0007669"/>
    <property type="project" value="InterPro"/>
</dbReference>
<evidence type="ECO:0000256" key="1">
    <source>
        <dbReference type="ARBA" id="ARBA00022679"/>
    </source>
</evidence>
<dbReference type="GO" id="GO:0005634">
    <property type="term" value="C:nucleus"/>
    <property type="evidence" value="ECO:0007669"/>
    <property type="project" value="TreeGrafter"/>
</dbReference>
<dbReference type="STRING" id="1220924.W2RJ29"/>
<dbReference type="InterPro" id="IPR050339">
    <property type="entry name" value="CC_SR_Kinase"/>
</dbReference>
<organism evidence="6 7">
    <name type="scientific">Cyphellophora europaea (strain CBS 101466)</name>
    <name type="common">Phialophora europaea</name>
    <dbReference type="NCBI Taxonomy" id="1220924"/>
    <lineage>
        <taxon>Eukaryota</taxon>
        <taxon>Fungi</taxon>
        <taxon>Dikarya</taxon>
        <taxon>Ascomycota</taxon>
        <taxon>Pezizomycotina</taxon>
        <taxon>Eurotiomycetes</taxon>
        <taxon>Chaetothyriomycetidae</taxon>
        <taxon>Chaetothyriales</taxon>
        <taxon>Cyphellophoraceae</taxon>
        <taxon>Cyphellophora</taxon>
    </lineage>
</organism>
<keyword evidence="4" id="KW-0067">ATP-binding</keyword>